<dbReference type="EMBL" id="BK032876">
    <property type="protein sequence ID" value="DAF65202.1"/>
    <property type="molecule type" value="Genomic_DNA"/>
</dbReference>
<organism evidence="1">
    <name type="scientific">Myoviridae sp. ctCXW4</name>
    <dbReference type="NCBI Taxonomy" id="2827669"/>
    <lineage>
        <taxon>Viruses</taxon>
        <taxon>Duplodnaviria</taxon>
        <taxon>Heunggongvirae</taxon>
        <taxon>Uroviricota</taxon>
        <taxon>Caudoviricetes</taxon>
    </lineage>
</organism>
<accession>A0A8S5TPY3</accession>
<reference evidence="1" key="1">
    <citation type="journal article" date="2021" name="Proc. Natl. Acad. Sci. U.S.A.">
        <title>A Catalog of Tens of Thousands of Viruses from Human Metagenomes Reveals Hidden Associations with Chronic Diseases.</title>
        <authorList>
            <person name="Tisza M.J."/>
            <person name="Buck C.B."/>
        </authorList>
    </citation>
    <scope>NUCLEOTIDE SEQUENCE</scope>
    <source>
        <strain evidence="1">CtCXW4</strain>
    </source>
</reference>
<name>A0A8S5TPY3_9CAUD</name>
<protein>
    <submittedName>
        <fullName evidence="1">Minor capsid protein</fullName>
    </submittedName>
</protein>
<sequence length="151" mass="17034">MASKIFHFPSFSIVKGDIKVNVSLNRFEKQFQEAQNWLDGRVFTDMEKYMPFRDGNMRNVSAIMSRSMQGTGEVIAGAPPYGRFLYEEKVMVDPVTGSPWARAGAKKVVTDRDLVFDKTAHPSATDHWFDAAKEQNVKSWVKGVKKRAGGK</sequence>
<proteinExistence type="predicted"/>
<evidence type="ECO:0000313" key="1">
    <source>
        <dbReference type="EMBL" id="DAF65202.1"/>
    </source>
</evidence>